<gene>
    <name evidence="8" type="ORF">EWM59_13130</name>
</gene>
<dbReference type="PRINTS" id="PR01023">
    <property type="entry name" value="NAFLGMOTY"/>
</dbReference>
<evidence type="ECO:0000256" key="1">
    <source>
        <dbReference type="ARBA" id="ARBA00004442"/>
    </source>
</evidence>
<dbReference type="Gene3D" id="3.30.1330.60">
    <property type="entry name" value="OmpA-like domain"/>
    <property type="match status" value="1"/>
</dbReference>
<keyword evidence="3" id="KW-0998">Cell outer membrane</keyword>
<evidence type="ECO:0000256" key="4">
    <source>
        <dbReference type="PROSITE-ProRule" id="PRU00473"/>
    </source>
</evidence>
<evidence type="ECO:0000313" key="9">
    <source>
        <dbReference type="Proteomes" id="UP000293162"/>
    </source>
</evidence>
<name>A0A4Q5LZA9_9BACT</name>
<dbReference type="PANTHER" id="PTHR30329">
    <property type="entry name" value="STATOR ELEMENT OF FLAGELLAR MOTOR COMPLEX"/>
    <property type="match status" value="1"/>
</dbReference>
<dbReference type="CDD" id="cd07185">
    <property type="entry name" value="OmpA_C-like"/>
    <property type="match status" value="1"/>
</dbReference>
<organism evidence="8 9">
    <name type="scientific">Emticicia agri</name>
    <dbReference type="NCBI Taxonomy" id="2492393"/>
    <lineage>
        <taxon>Bacteria</taxon>
        <taxon>Pseudomonadati</taxon>
        <taxon>Bacteroidota</taxon>
        <taxon>Cytophagia</taxon>
        <taxon>Cytophagales</taxon>
        <taxon>Leadbetterellaceae</taxon>
        <taxon>Emticicia</taxon>
    </lineage>
</organism>
<proteinExistence type="predicted"/>
<dbReference type="InterPro" id="IPR050330">
    <property type="entry name" value="Bact_OuterMem_StrucFunc"/>
</dbReference>
<dbReference type="AlphaFoldDB" id="A0A4Q5LZA9"/>
<dbReference type="InterPro" id="IPR011659">
    <property type="entry name" value="WD40"/>
</dbReference>
<sequence length="542" mass="60136">MRYSILLLAVLNSFFAKAQTLEQLGSAINTEFNELNPIISPDDKTLYFVRVSHPSNSFGTKGSQDVWYSEKRDDGNWTIARRMPNTINKDQYNDLFSITPDGNKILISGVYHNGRRDNMAGISMCKRTKTGWSEPEQIVIPKFDEICKGQYLTACLSNDGRTLILAFSEKKNSKEDNLYVCFLGRDGKWSKPESLGADINTGSTETTPFLASDNYTLYFASDRKEGGLGGTDIWVAKRKDRSWTKWSKPVNLGDKVNTDANEYSFSVAASGEYAYVSTKKNSVGKGDIVRFKLREEKKEAPVVAGVQTSTDKSAEQKSLDDGGTPIDPNSLAPTPVVIVSGRVVDSKTGKPIPDAKVIYKVLPDGDEGEAYVNPITQEYKIVLPYGAKYSYRAEAPGSIGIEKFIDLTKVEVHKEIKNDNIIVAAIEVGVELPLNNIFFEYAKATLRPDSYPELDRIVDTMKENPNLAIEIQGHTDNVGSNESNLKLSQDRAEAVRKYLLSKKIQAARVTSVGYGETKPIATNDTEEGKAQNRRVQLAIVRK</sequence>
<dbReference type="SUPFAM" id="SSF82171">
    <property type="entry name" value="DPP6 N-terminal domain-like"/>
    <property type="match status" value="1"/>
</dbReference>
<evidence type="ECO:0000256" key="6">
    <source>
        <dbReference type="SAM" id="SignalP"/>
    </source>
</evidence>
<dbReference type="PROSITE" id="PS51123">
    <property type="entry name" value="OMPA_2"/>
    <property type="match status" value="1"/>
</dbReference>
<feature type="signal peptide" evidence="6">
    <location>
        <begin position="1"/>
        <end position="18"/>
    </location>
</feature>
<evidence type="ECO:0000256" key="5">
    <source>
        <dbReference type="SAM" id="MobiDB-lite"/>
    </source>
</evidence>
<dbReference type="OrthoDB" id="1490539at2"/>
<dbReference type="Pfam" id="PF07676">
    <property type="entry name" value="PD40"/>
    <property type="match status" value="2"/>
</dbReference>
<dbReference type="RefSeq" id="WP_130021437.1">
    <property type="nucleotide sequence ID" value="NZ_SEWF01000017.1"/>
</dbReference>
<dbReference type="SUPFAM" id="SSF103088">
    <property type="entry name" value="OmpA-like"/>
    <property type="match status" value="1"/>
</dbReference>
<keyword evidence="2 4" id="KW-0472">Membrane</keyword>
<dbReference type="InterPro" id="IPR006665">
    <property type="entry name" value="OmpA-like"/>
</dbReference>
<dbReference type="InterPro" id="IPR006664">
    <property type="entry name" value="OMP_bac"/>
</dbReference>
<feature type="chain" id="PRO_5020228496" evidence="6">
    <location>
        <begin position="19"/>
        <end position="542"/>
    </location>
</feature>
<dbReference type="EMBL" id="SEWF01000017">
    <property type="protein sequence ID" value="RYU95188.1"/>
    <property type="molecule type" value="Genomic_DNA"/>
</dbReference>
<dbReference type="Proteomes" id="UP000293162">
    <property type="component" value="Unassembled WGS sequence"/>
</dbReference>
<dbReference type="InterPro" id="IPR036737">
    <property type="entry name" value="OmpA-like_sf"/>
</dbReference>
<reference evidence="8 9" key="1">
    <citation type="submission" date="2019-02" db="EMBL/GenBank/DDBJ databases">
        <title>Bacterial novel species Emticicia sp. 17J42-9 isolated from soil.</title>
        <authorList>
            <person name="Jung H.-Y."/>
        </authorList>
    </citation>
    <scope>NUCLEOTIDE SEQUENCE [LARGE SCALE GENOMIC DNA]</scope>
    <source>
        <strain evidence="8 9">17J42-9</strain>
    </source>
</reference>
<comment type="subcellular location">
    <subcellularLocation>
        <location evidence="1">Cell outer membrane</location>
    </subcellularLocation>
</comment>
<keyword evidence="6" id="KW-0732">Signal</keyword>
<evidence type="ECO:0000256" key="2">
    <source>
        <dbReference type="ARBA" id="ARBA00023136"/>
    </source>
</evidence>
<feature type="domain" description="OmpA-like" evidence="7">
    <location>
        <begin position="426"/>
        <end position="542"/>
    </location>
</feature>
<evidence type="ECO:0000259" key="7">
    <source>
        <dbReference type="PROSITE" id="PS51123"/>
    </source>
</evidence>
<protein>
    <submittedName>
        <fullName evidence="8">OmpA family protein</fullName>
    </submittedName>
</protein>
<feature type="region of interest" description="Disordered" evidence="5">
    <location>
        <begin position="302"/>
        <end position="326"/>
    </location>
</feature>
<dbReference type="PANTHER" id="PTHR30329:SF21">
    <property type="entry name" value="LIPOPROTEIN YIAD-RELATED"/>
    <property type="match status" value="1"/>
</dbReference>
<accession>A0A4Q5LZA9</accession>
<evidence type="ECO:0000313" key="8">
    <source>
        <dbReference type="EMBL" id="RYU95188.1"/>
    </source>
</evidence>
<dbReference type="GO" id="GO:0009279">
    <property type="term" value="C:cell outer membrane"/>
    <property type="evidence" value="ECO:0007669"/>
    <property type="project" value="UniProtKB-SubCell"/>
</dbReference>
<evidence type="ECO:0000256" key="3">
    <source>
        <dbReference type="ARBA" id="ARBA00023237"/>
    </source>
</evidence>
<dbReference type="PRINTS" id="PR01021">
    <property type="entry name" value="OMPADOMAIN"/>
</dbReference>
<keyword evidence="9" id="KW-1185">Reference proteome</keyword>
<comment type="caution">
    <text evidence="8">The sequence shown here is derived from an EMBL/GenBank/DDBJ whole genome shotgun (WGS) entry which is preliminary data.</text>
</comment>
<dbReference type="Pfam" id="PF00691">
    <property type="entry name" value="OmpA"/>
    <property type="match status" value="1"/>
</dbReference>